<evidence type="ECO:0000313" key="3">
    <source>
        <dbReference type="Proteomes" id="UP000677082"/>
    </source>
</evidence>
<evidence type="ECO:0000256" key="1">
    <source>
        <dbReference type="SAM" id="MobiDB-lite"/>
    </source>
</evidence>
<reference evidence="2 3" key="1">
    <citation type="submission" date="2021-03" db="EMBL/GenBank/DDBJ databases">
        <title>Whole genome shotgun sequence of Actinoplanes toevensis NBRC 105298.</title>
        <authorList>
            <person name="Komaki H."/>
            <person name="Tamura T."/>
        </authorList>
    </citation>
    <scope>NUCLEOTIDE SEQUENCE [LARGE SCALE GENOMIC DNA]</scope>
    <source>
        <strain evidence="2 3">NBRC 105298</strain>
    </source>
</reference>
<gene>
    <name evidence="2" type="ORF">Ato02nite_019620</name>
</gene>
<evidence type="ECO:0000313" key="2">
    <source>
        <dbReference type="EMBL" id="GIM90169.1"/>
    </source>
</evidence>
<protein>
    <submittedName>
        <fullName evidence="2">Uncharacterized protein</fullName>
    </submittedName>
</protein>
<proteinExistence type="predicted"/>
<sequence length="122" mass="13406">MFGYITTASMSTIVHTVSRCMVARSWAIGTTRMVCASPAAKTRRGEVEHLHAAIAQRVSEAIVLLLRPADPRDTVEEQRVVVPRSQPGELGSGPMEQDRTQRADLTVDVVHPGTPRVRPMTF</sequence>
<organism evidence="2 3">
    <name type="scientific">Paractinoplanes toevensis</name>
    <dbReference type="NCBI Taxonomy" id="571911"/>
    <lineage>
        <taxon>Bacteria</taxon>
        <taxon>Bacillati</taxon>
        <taxon>Actinomycetota</taxon>
        <taxon>Actinomycetes</taxon>
        <taxon>Micromonosporales</taxon>
        <taxon>Micromonosporaceae</taxon>
        <taxon>Paractinoplanes</taxon>
    </lineage>
</organism>
<name>A0A919W197_9ACTN</name>
<accession>A0A919W197</accession>
<feature type="region of interest" description="Disordered" evidence="1">
    <location>
        <begin position="81"/>
        <end position="105"/>
    </location>
</feature>
<dbReference type="AlphaFoldDB" id="A0A919W197"/>
<comment type="caution">
    <text evidence="2">The sequence shown here is derived from an EMBL/GenBank/DDBJ whole genome shotgun (WGS) entry which is preliminary data.</text>
</comment>
<dbReference type="EMBL" id="BOQN01000023">
    <property type="protein sequence ID" value="GIM90169.1"/>
    <property type="molecule type" value="Genomic_DNA"/>
</dbReference>
<keyword evidence="3" id="KW-1185">Reference proteome</keyword>
<dbReference type="Proteomes" id="UP000677082">
    <property type="component" value="Unassembled WGS sequence"/>
</dbReference>